<accession>A0A0E9W8L6</accession>
<dbReference type="AlphaFoldDB" id="A0A0E9W8L6"/>
<name>A0A0E9W8L6_ANGAN</name>
<reference evidence="1" key="2">
    <citation type="journal article" date="2015" name="Fish Shellfish Immunol.">
        <title>Early steps in the European eel (Anguilla anguilla)-Vibrio vulnificus interaction in the gills: Role of the RtxA13 toxin.</title>
        <authorList>
            <person name="Callol A."/>
            <person name="Pajuelo D."/>
            <person name="Ebbesson L."/>
            <person name="Teles M."/>
            <person name="MacKenzie S."/>
            <person name="Amaro C."/>
        </authorList>
    </citation>
    <scope>NUCLEOTIDE SEQUENCE</scope>
</reference>
<reference evidence="1" key="1">
    <citation type="submission" date="2014-11" db="EMBL/GenBank/DDBJ databases">
        <authorList>
            <person name="Amaro Gonzalez C."/>
        </authorList>
    </citation>
    <scope>NUCLEOTIDE SEQUENCE</scope>
</reference>
<protein>
    <submittedName>
        <fullName evidence="1">Uncharacterized protein</fullName>
    </submittedName>
</protein>
<evidence type="ECO:0000313" key="1">
    <source>
        <dbReference type="EMBL" id="JAH86656.1"/>
    </source>
</evidence>
<sequence>MTALFIYMPILQYLQKNLAIQQNKKQLKH</sequence>
<proteinExistence type="predicted"/>
<organism evidence="1">
    <name type="scientific">Anguilla anguilla</name>
    <name type="common">European freshwater eel</name>
    <name type="synonym">Muraena anguilla</name>
    <dbReference type="NCBI Taxonomy" id="7936"/>
    <lineage>
        <taxon>Eukaryota</taxon>
        <taxon>Metazoa</taxon>
        <taxon>Chordata</taxon>
        <taxon>Craniata</taxon>
        <taxon>Vertebrata</taxon>
        <taxon>Euteleostomi</taxon>
        <taxon>Actinopterygii</taxon>
        <taxon>Neopterygii</taxon>
        <taxon>Teleostei</taxon>
        <taxon>Anguilliformes</taxon>
        <taxon>Anguillidae</taxon>
        <taxon>Anguilla</taxon>
    </lineage>
</organism>
<dbReference type="EMBL" id="GBXM01021921">
    <property type="protein sequence ID" value="JAH86656.1"/>
    <property type="molecule type" value="Transcribed_RNA"/>
</dbReference>